<name>A0A542D0W8_SERFO</name>
<dbReference type="EMBL" id="VISQ01000001">
    <property type="protein sequence ID" value="TVZ71212.1"/>
    <property type="molecule type" value="Genomic_DNA"/>
</dbReference>
<organism evidence="1">
    <name type="scientific">Serratia fonticola</name>
    <dbReference type="NCBI Taxonomy" id="47917"/>
    <lineage>
        <taxon>Bacteria</taxon>
        <taxon>Pseudomonadati</taxon>
        <taxon>Pseudomonadota</taxon>
        <taxon>Gammaproteobacteria</taxon>
        <taxon>Enterobacterales</taxon>
        <taxon>Yersiniaceae</taxon>
        <taxon>Serratia</taxon>
    </lineage>
</organism>
<dbReference type="GO" id="GO:0016787">
    <property type="term" value="F:hydrolase activity"/>
    <property type="evidence" value="ECO:0007669"/>
    <property type="project" value="InterPro"/>
</dbReference>
<dbReference type="Pfam" id="PF06821">
    <property type="entry name" value="Ser_hydrolase"/>
    <property type="match status" value="1"/>
</dbReference>
<dbReference type="SUPFAM" id="SSF53474">
    <property type="entry name" value="alpha/beta-Hydrolases"/>
    <property type="match status" value="1"/>
</dbReference>
<gene>
    <name evidence="1" type="ORF">FHU10_3831</name>
</gene>
<dbReference type="Gene3D" id="3.40.50.1820">
    <property type="entry name" value="alpha/beta hydrolase"/>
    <property type="match status" value="1"/>
</dbReference>
<dbReference type="InterPro" id="IPR029058">
    <property type="entry name" value="AB_hydrolase_fold"/>
</dbReference>
<comment type="caution">
    <text evidence="1">The sequence shown here is derived from an EMBL/GenBank/DDBJ whole genome shotgun (WGS) entry which is preliminary data.</text>
</comment>
<evidence type="ECO:0000313" key="1">
    <source>
        <dbReference type="EMBL" id="TVZ71212.1"/>
    </source>
</evidence>
<proteinExistence type="predicted"/>
<evidence type="ECO:0008006" key="2">
    <source>
        <dbReference type="Google" id="ProtNLM"/>
    </source>
</evidence>
<dbReference type="InterPro" id="IPR010662">
    <property type="entry name" value="RBBP9/YdeN"/>
</dbReference>
<reference evidence="1" key="1">
    <citation type="submission" date="2019-06" db="EMBL/GenBank/DDBJ databases">
        <authorList>
            <person name="Deangelis K."/>
            <person name="Huntemann M."/>
            <person name="Clum A."/>
            <person name="Pillay M."/>
            <person name="Palaniappan K."/>
            <person name="Varghese N."/>
            <person name="Mikhailova N."/>
            <person name="Stamatis D."/>
            <person name="Reddy T."/>
            <person name="Daum C."/>
            <person name="Shapiro N."/>
            <person name="Ivanova N."/>
            <person name="Kyrpides N."/>
            <person name="Woyke T."/>
        </authorList>
    </citation>
    <scope>NUCLEOTIDE SEQUENCE [LARGE SCALE GENOMIC DNA]</scope>
    <source>
        <strain evidence="1">128R</strain>
    </source>
</reference>
<sequence>MNIPYRVVIVHGFLSTPRHHWFVWLKKQLEKLGIQVVLPTMPSPRSPCSADWLAHLMATVPTVSRHTWFIGHSLGCVTLLHYLALLNEENPVEGAVLVSGFSEPVPLMAELNDFTRQDFDYSQLKKNVGQFVTLCSMNDDIVPAYLTQSLSRSLSAECYSFPSAGHFRAQDGFKQFPELLQVLSDYLKI</sequence>
<dbReference type="OrthoDB" id="9804993at2"/>
<dbReference type="AlphaFoldDB" id="A0A542D0W8"/>
<protein>
    <recommendedName>
        <fullName evidence="2">Serine hydrolase family protein</fullName>
    </recommendedName>
</protein>
<accession>A0A542D0W8</accession>
<reference evidence="1" key="2">
    <citation type="submission" date="2019-08" db="EMBL/GenBank/DDBJ databases">
        <title>Investigation of anaerobic lignin degradation for improved lignocellulosic biofuels.</title>
        <authorList>
            <person name="Deangelis K.PhD."/>
        </authorList>
    </citation>
    <scope>NUCLEOTIDE SEQUENCE [LARGE SCALE GENOMIC DNA]</scope>
    <source>
        <strain evidence="1">128R</strain>
    </source>
</reference>
<dbReference type="PANTHER" id="PTHR15394:SF3">
    <property type="entry name" value="SERINE HYDROLASE RBBP9"/>
    <property type="match status" value="1"/>
</dbReference>
<dbReference type="PANTHER" id="PTHR15394">
    <property type="entry name" value="SERINE HYDROLASE RBBP9"/>
    <property type="match status" value="1"/>
</dbReference>